<dbReference type="Gene3D" id="3.30.70.100">
    <property type="match status" value="1"/>
</dbReference>
<dbReference type="STRING" id="869279.SE15_10240"/>
<keyword evidence="5 6" id="KW-0378">Hydrolase</keyword>
<keyword evidence="10" id="KW-1185">Reference proteome</keyword>
<dbReference type="PATRIC" id="fig|869279.4.peg.1660"/>
<dbReference type="Proteomes" id="UP000050544">
    <property type="component" value="Unassembled WGS sequence"/>
</dbReference>
<protein>
    <recommendedName>
        <fullName evidence="3 5">Acylphosphatase</fullName>
        <ecNumber evidence="2 5">3.6.1.7</ecNumber>
    </recommendedName>
</protein>
<dbReference type="PROSITE" id="PS51160">
    <property type="entry name" value="ACYLPHOSPHATASE_3"/>
    <property type="match status" value="1"/>
</dbReference>
<evidence type="ECO:0000259" key="8">
    <source>
        <dbReference type="PROSITE" id="PS51160"/>
    </source>
</evidence>
<dbReference type="PANTHER" id="PTHR47268">
    <property type="entry name" value="ACYLPHOSPHATASE"/>
    <property type="match status" value="1"/>
</dbReference>
<dbReference type="EMBL" id="LGKO01000005">
    <property type="protein sequence ID" value="KPL82923.1"/>
    <property type="molecule type" value="Genomic_DNA"/>
</dbReference>
<feature type="active site" evidence="5">
    <location>
        <position position="35"/>
    </location>
</feature>
<comment type="caution">
    <text evidence="9">The sequence shown here is derived from an EMBL/GenBank/DDBJ whole genome shotgun (WGS) entry which is preliminary data.</text>
</comment>
<evidence type="ECO:0000256" key="7">
    <source>
        <dbReference type="RuleBase" id="RU004168"/>
    </source>
</evidence>
<sequence>MRLHALIHGHVQGVGFRYFVQDRALALGLVGWVRNTFDGDVEVVAEGPRPRLEALLDHLRRGPRAAVVTGVDVEWSPASGEFRRFEIRPTV</sequence>
<gene>
    <name evidence="9" type="ORF">SE15_10240</name>
</gene>
<reference evidence="9 10" key="1">
    <citation type="submission" date="2015-07" db="EMBL/GenBank/DDBJ databases">
        <title>Whole genome sequence of Thermanaerothrix daxensis DSM 23592.</title>
        <authorList>
            <person name="Hemp J."/>
            <person name="Ward L.M."/>
            <person name="Pace L.A."/>
            <person name="Fischer W.W."/>
        </authorList>
    </citation>
    <scope>NUCLEOTIDE SEQUENCE [LARGE SCALE GENOMIC DNA]</scope>
    <source>
        <strain evidence="9 10">GNS-1</strain>
    </source>
</reference>
<dbReference type="GO" id="GO:0003998">
    <property type="term" value="F:acylphosphatase activity"/>
    <property type="evidence" value="ECO:0007669"/>
    <property type="project" value="UniProtKB-EC"/>
</dbReference>
<organism evidence="9 10">
    <name type="scientific">Thermanaerothrix daxensis</name>
    <dbReference type="NCBI Taxonomy" id="869279"/>
    <lineage>
        <taxon>Bacteria</taxon>
        <taxon>Bacillati</taxon>
        <taxon>Chloroflexota</taxon>
        <taxon>Anaerolineae</taxon>
        <taxon>Anaerolineales</taxon>
        <taxon>Anaerolineaceae</taxon>
        <taxon>Thermanaerothrix</taxon>
    </lineage>
</organism>
<feature type="active site" evidence="5">
    <location>
        <position position="17"/>
    </location>
</feature>
<evidence type="ECO:0000256" key="6">
    <source>
        <dbReference type="RuleBase" id="RU000553"/>
    </source>
</evidence>
<dbReference type="InterPro" id="IPR017968">
    <property type="entry name" value="Acylphosphatase_CS"/>
</dbReference>
<dbReference type="InterPro" id="IPR001792">
    <property type="entry name" value="Acylphosphatase-like_dom"/>
</dbReference>
<dbReference type="PROSITE" id="PS00151">
    <property type="entry name" value="ACYLPHOSPHATASE_2"/>
    <property type="match status" value="1"/>
</dbReference>
<evidence type="ECO:0000256" key="5">
    <source>
        <dbReference type="PROSITE-ProRule" id="PRU00520"/>
    </source>
</evidence>
<evidence type="ECO:0000256" key="4">
    <source>
        <dbReference type="ARBA" id="ARBA00047645"/>
    </source>
</evidence>
<dbReference type="NCBIfam" id="NF011007">
    <property type="entry name" value="PRK14433.1"/>
    <property type="match status" value="1"/>
</dbReference>
<comment type="similarity">
    <text evidence="1 7">Belongs to the acylphosphatase family.</text>
</comment>
<dbReference type="EC" id="3.6.1.7" evidence="2 5"/>
<proteinExistence type="inferred from homology"/>
<comment type="catalytic activity">
    <reaction evidence="4 5 6">
        <text>an acyl phosphate + H2O = a carboxylate + phosphate + H(+)</text>
        <dbReference type="Rhea" id="RHEA:14965"/>
        <dbReference type="ChEBI" id="CHEBI:15377"/>
        <dbReference type="ChEBI" id="CHEBI:15378"/>
        <dbReference type="ChEBI" id="CHEBI:29067"/>
        <dbReference type="ChEBI" id="CHEBI:43474"/>
        <dbReference type="ChEBI" id="CHEBI:59918"/>
        <dbReference type="EC" id="3.6.1.7"/>
    </reaction>
</comment>
<dbReference type="SUPFAM" id="SSF54975">
    <property type="entry name" value="Acylphosphatase/BLUF domain-like"/>
    <property type="match status" value="1"/>
</dbReference>
<feature type="domain" description="Acylphosphatase-like" evidence="8">
    <location>
        <begin position="2"/>
        <end position="89"/>
    </location>
</feature>
<dbReference type="PANTHER" id="PTHR47268:SF4">
    <property type="entry name" value="ACYLPHOSPHATASE"/>
    <property type="match status" value="1"/>
</dbReference>
<evidence type="ECO:0000313" key="9">
    <source>
        <dbReference type="EMBL" id="KPL82923.1"/>
    </source>
</evidence>
<dbReference type="AlphaFoldDB" id="A0A0P6Y1S9"/>
<dbReference type="PRINTS" id="PR00112">
    <property type="entry name" value="ACYLPHPHTASE"/>
</dbReference>
<dbReference type="Pfam" id="PF00708">
    <property type="entry name" value="Acylphosphatase"/>
    <property type="match status" value="1"/>
</dbReference>
<dbReference type="InterPro" id="IPR036046">
    <property type="entry name" value="Acylphosphatase-like_dom_sf"/>
</dbReference>
<dbReference type="PROSITE" id="PS00150">
    <property type="entry name" value="ACYLPHOSPHATASE_1"/>
    <property type="match status" value="1"/>
</dbReference>
<evidence type="ECO:0000256" key="3">
    <source>
        <dbReference type="ARBA" id="ARBA00015991"/>
    </source>
</evidence>
<evidence type="ECO:0000256" key="2">
    <source>
        <dbReference type="ARBA" id="ARBA00012150"/>
    </source>
</evidence>
<evidence type="ECO:0000313" key="10">
    <source>
        <dbReference type="Proteomes" id="UP000050544"/>
    </source>
</evidence>
<evidence type="ECO:0000256" key="1">
    <source>
        <dbReference type="ARBA" id="ARBA00005614"/>
    </source>
</evidence>
<accession>A0A0P6Y1S9</accession>
<name>A0A0P6Y1S9_9CHLR</name>
<dbReference type="InterPro" id="IPR020456">
    <property type="entry name" value="Acylphosphatase"/>
</dbReference>